<dbReference type="Pfam" id="PF06157">
    <property type="entry name" value="DUF973"/>
    <property type="match status" value="1"/>
</dbReference>
<keyword evidence="3" id="KW-1185">Reference proteome</keyword>
<feature type="transmembrane region" description="Helical" evidence="1">
    <location>
        <begin position="25"/>
        <end position="50"/>
    </location>
</feature>
<evidence type="ECO:0008006" key="4">
    <source>
        <dbReference type="Google" id="ProtNLM"/>
    </source>
</evidence>
<keyword evidence="1" id="KW-1133">Transmembrane helix</keyword>
<dbReference type="InterPro" id="IPR009321">
    <property type="entry name" value="DUF973"/>
</dbReference>
<protein>
    <recommendedName>
        <fullName evidence="4">DUF973 family protein</fullName>
    </recommendedName>
</protein>
<accession>E0STN8</accession>
<keyword evidence="1" id="KW-0812">Transmembrane</keyword>
<evidence type="ECO:0000313" key="3">
    <source>
        <dbReference type="Proteomes" id="UP000001304"/>
    </source>
</evidence>
<feature type="transmembrane region" description="Helical" evidence="1">
    <location>
        <begin position="110"/>
        <end position="138"/>
    </location>
</feature>
<name>E0STN8_IGNAA</name>
<dbReference type="BioCyc" id="IAGG583356:GHAH-820-MONOMER"/>
<gene>
    <name evidence="2" type="ordered locus">Igag_0831</name>
</gene>
<dbReference type="EMBL" id="CP002098">
    <property type="protein sequence ID" value="ADM27654.1"/>
    <property type="molecule type" value="Genomic_DNA"/>
</dbReference>
<evidence type="ECO:0000256" key="1">
    <source>
        <dbReference type="SAM" id="Phobius"/>
    </source>
</evidence>
<reference evidence="2 3" key="1">
    <citation type="journal article" date="2010" name="Stand. Genomic Sci.">
        <title>Complete genome sequence of Ignisphaera aggregans type strain (AQ1.S1).</title>
        <authorList>
            <person name="Goker M."/>
            <person name="Held B."/>
            <person name="Lapidus A."/>
            <person name="Nolan M."/>
            <person name="Spring S."/>
            <person name="Yasawong M."/>
            <person name="Lucas S."/>
            <person name="Glavina Del Rio T."/>
            <person name="Tice H."/>
            <person name="Cheng J.F."/>
            <person name="Goodwin L."/>
            <person name="Tapia R."/>
            <person name="Pitluck S."/>
            <person name="Liolios K."/>
            <person name="Ivanova N."/>
            <person name="Mavromatis K."/>
            <person name="Mikhailova N."/>
            <person name="Pati A."/>
            <person name="Chen A."/>
            <person name="Palaniappan K."/>
            <person name="Brambilla E."/>
            <person name="Land M."/>
            <person name="Hauser L."/>
            <person name="Chang Y.J."/>
            <person name="Jeffries C.D."/>
            <person name="Brettin T."/>
            <person name="Detter J.C."/>
            <person name="Han C."/>
            <person name="Rohde M."/>
            <person name="Sikorski J."/>
            <person name="Woyke T."/>
            <person name="Bristow J."/>
            <person name="Eisen J.A."/>
            <person name="Markowitz V."/>
            <person name="Hugenholtz P."/>
            <person name="Kyrpides N.C."/>
            <person name="Klenk H.P."/>
        </authorList>
    </citation>
    <scope>NUCLEOTIDE SEQUENCE [LARGE SCALE GENOMIC DNA]</scope>
    <source>
        <strain evidence="3">DSM 17230 / JCM 13409 / AQ1.S1</strain>
    </source>
</reference>
<proteinExistence type="predicted"/>
<sequence length="248" mass="26020">MDTSIQQGTDVKIAVEGLNNVRGAALLFIITSILGFIAEAIAVIGVFSVIGSVATGNLMEALASVGGILIAALIILFVGLILSLIAIFAKFIPGLRKLKQWNQEFSTAYTLTRIGMIIGLILLLVGFIAVIPLAAIGAMSGSPTVAMGSIFAALGLMIIGAIFLFIGFIGIIVSCFNMNSVFGESMYMIAGILLILSLILGIIGIFVWAASTVSSILYLIAWILIYITIPKTIAKIEAPQVPQTATLL</sequence>
<feature type="transmembrane region" description="Helical" evidence="1">
    <location>
        <begin position="216"/>
        <end position="234"/>
    </location>
</feature>
<dbReference type="Proteomes" id="UP000001304">
    <property type="component" value="Chromosome"/>
</dbReference>
<dbReference type="STRING" id="583356.Igag_0831"/>
<keyword evidence="1" id="KW-0472">Membrane</keyword>
<feature type="transmembrane region" description="Helical" evidence="1">
    <location>
        <begin position="188"/>
        <end position="210"/>
    </location>
</feature>
<organism evidence="2 3">
    <name type="scientific">Ignisphaera aggregans (strain DSM 17230 / JCM 13409 / AQ1.S1)</name>
    <dbReference type="NCBI Taxonomy" id="583356"/>
    <lineage>
        <taxon>Archaea</taxon>
        <taxon>Thermoproteota</taxon>
        <taxon>Thermoprotei</taxon>
        <taxon>Desulfurococcales</taxon>
        <taxon>Desulfurococcaceae</taxon>
        <taxon>Ignisphaera</taxon>
    </lineage>
</organism>
<dbReference type="HOGENOM" id="CLU_1118208_0_0_2"/>
<dbReference type="KEGG" id="iag:Igag_0831"/>
<evidence type="ECO:0000313" key="2">
    <source>
        <dbReference type="EMBL" id="ADM27654.1"/>
    </source>
</evidence>
<dbReference type="AlphaFoldDB" id="E0STN8"/>
<feature type="transmembrane region" description="Helical" evidence="1">
    <location>
        <begin position="150"/>
        <end position="176"/>
    </location>
</feature>
<feature type="transmembrane region" description="Helical" evidence="1">
    <location>
        <begin position="62"/>
        <end position="89"/>
    </location>
</feature>